<accession>A0ABM8HDS7</accession>
<reference evidence="2" key="1">
    <citation type="journal article" date="2014" name="Int. J. Syst. Evol. Microbiol.">
        <title>Complete genome of a new Firmicutes species belonging to the dominant human colonic microbiota ('Ruminococcus bicirculans') reveals two chromosomes and a selective capacity to utilize plant glucans.</title>
        <authorList>
            <consortium name="NISC Comparative Sequencing Program"/>
            <person name="Wegmann U."/>
            <person name="Louis P."/>
            <person name="Goesmann A."/>
            <person name="Henrissat B."/>
            <person name="Duncan S.H."/>
            <person name="Flint H.J."/>
        </authorList>
    </citation>
    <scope>NUCLEOTIDE SEQUENCE</scope>
    <source>
        <strain evidence="2">NBRC 110608</strain>
    </source>
</reference>
<reference evidence="2" key="2">
    <citation type="submission" date="2023-02" db="EMBL/GenBank/DDBJ databases">
        <authorList>
            <person name="Sun Q."/>
            <person name="Mori K."/>
        </authorList>
    </citation>
    <scope>NUCLEOTIDE SEQUENCE</scope>
    <source>
        <strain evidence="2">NBRC 110608</strain>
    </source>
</reference>
<keyword evidence="1" id="KW-0812">Transmembrane</keyword>
<feature type="transmembrane region" description="Helical" evidence="1">
    <location>
        <begin position="37"/>
        <end position="56"/>
    </location>
</feature>
<dbReference type="EMBL" id="AP027735">
    <property type="protein sequence ID" value="BDZ59059.1"/>
    <property type="molecule type" value="Genomic_DNA"/>
</dbReference>
<feature type="transmembrane region" description="Helical" evidence="1">
    <location>
        <begin position="89"/>
        <end position="105"/>
    </location>
</feature>
<keyword evidence="1" id="KW-0472">Membrane</keyword>
<sequence length="118" mass="12676">MATPPTGLGLNEGYVVLEGGREAFMHDSYAQAFVEGGYPFLYATILAFGVLALGIFSRRVTVPRPLLIAEAATVVILVCGWKLGEVFMTTGAFIVLGLAIGARFGEEPRLADRWWAAP</sequence>
<proteinExistence type="predicted"/>
<name>A0ABM8HDS7_9MICO</name>
<evidence type="ECO:0000256" key="1">
    <source>
        <dbReference type="SAM" id="Phobius"/>
    </source>
</evidence>
<keyword evidence="1" id="KW-1133">Transmembrane helix</keyword>
<evidence type="ECO:0000313" key="2">
    <source>
        <dbReference type="EMBL" id="BDZ59059.1"/>
    </source>
</evidence>
<organism evidence="2">
    <name type="scientific">Barrientosiimonas endolithica</name>
    <dbReference type="NCBI Taxonomy" id="1535208"/>
    <lineage>
        <taxon>Bacteria</taxon>
        <taxon>Bacillati</taxon>
        <taxon>Actinomycetota</taxon>
        <taxon>Actinomycetes</taxon>
        <taxon>Micrococcales</taxon>
        <taxon>Dermacoccaceae</taxon>
        <taxon>Barrientosiimonas</taxon>
    </lineage>
</organism>
<gene>
    <name evidence="2" type="ORF">GCM10025872_27160</name>
</gene>
<protein>
    <submittedName>
        <fullName evidence="2">Uncharacterized protein</fullName>
    </submittedName>
</protein>